<reference evidence="2 3" key="1">
    <citation type="journal article" date="2014" name="Mol. Plant">
        <title>Chromosome Scale Genome Assembly and Transcriptome Profiling of Nannochloropsis gaditana in Nitrogen Depletion.</title>
        <authorList>
            <person name="Corteggiani Carpinelli E."/>
            <person name="Telatin A."/>
            <person name="Vitulo N."/>
            <person name="Forcato C."/>
            <person name="D'Angelo M."/>
            <person name="Schiavon R."/>
            <person name="Vezzi A."/>
            <person name="Giacometti G.M."/>
            <person name="Morosinotto T."/>
            <person name="Valle G."/>
        </authorList>
    </citation>
    <scope>NUCLEOTIDE SEQUENCE [LARGE SCALE GENOMIC DNA]</scope>
    <source>
        <strain evidence="2 3">B-31</strain>
    </source>
</reference>
<keyword evidence="3" id="KW-1185">Reference proteome</keyword>
<evidence type="ECO:0000256" key="1">
    <source>
        <dbReference type="SAM" id="MobiDB-lite"/>
    </source>
</evidence>
<evidence type="ECO:0000313" key="2">
    <source>
        <dbReference type="EMBL" id="EWM21266.1"/>
    </source>
</evidence>
<dbReference type="Proteomes" id="UP000019335">
    <property type="component" value="Unassembled WGS sequence"/>
</dbReference>
<comment type="caution">
    <text evidence="2">The sequence shown here is derived from an EMBL/GenBank/DDBJ whole genome shotgun (WGS) entry which is preliminary data.</text>
</comment>
<feature type="compositionally biased region" description="Polar residues" evidence="1">
    <location>
        <begin position="19"/>
        <end position="28"/>
    </location>
</feature>
<feature type="compositionally biased region" description="Low complexity" evidence="1">
    <location>
        <begin position="1"/>
        <end position="18"/>
    </location>
</feature>
<feature type="region of interest" description="Disordered" evidence="1">
    <location>
        <begin position="1"/>
        <end position="34"/>
    </location>
</feature>
<sequence>MEGSWSLSPLSSPHPNLSIQSTCHSSKPPSLHTDIMPTLQRAPYHTRALKKGAGRKVPRLGHVVNASHRQAQSAHEIHAFIKEKALLLSPLAPVAAVKGEADKEGGREWGPLVFMWTVITQTGTRK</sequence>
<name>W7TLF0_9STRA</name>
<accession>W7TLF0</accession>
<protein>
    <submittedName>
        <fullName evidence="2">Uncharacterized protein</fullName>
    </submittedName>
</protein>
<proteinExistence type="predicted"/>
<dbReference type="AlphaFoldDB" id="W7TLF0"/>
<organism evidence="2 3">
    <name type="scientific">Nannochloropsis gaditana</name>
    <dbReference type="NCBI Taxonomy" id="72520"/>
    <lineage>
        <taxon>Eukaryota</taxon>
        <taxon>Sar</taxon>
        <taxon>Stramenopiles</taxon>
        <taxon>Ochrophyta</taxon>
        <taxon>Eustigmatophyceae</taxon>
        <taxon>Eustigmatales</taxon>
        <taxon>Monodopsidaceae</taxon>
        <taxon>Nannochloropsis</taxon>
    </lineage>
</organism>
<dbReference type="OrthoDB" id="10333493at2759"/>
<evidence type="ECO:0000313" key="3">
    <source>
        <dbReference type="Proteomes" id="UP000019335"/>
    </source>
</evidence>
<gene>
    <name evidence="2" type="ORF">Naga_100538g4</name>
</gene>
<dbReference type="EMBL" id="AZIL01002545">
    <property type="protein sequence ID" value="EWM21266.1"/>
    <property type="molecule type" value="Genomic_DNA"/>
</dbReference>